<proteinExistence type="predicted"/>
<reference evidence="1 2" key="1">
    <citation type="submission" date="2020-08" db="EMBL/GenBank/DDBJ databases">
        <title>Functional genomics of gut bacteria from endangered species of beetles.</title>
        <authorList>
            <person name="Carlos-Shanley C."/>
        </authorList>
    </citation>
    <scope>NUCLEOTIDE SEQUENCE [LARGE SCALE GENOMIC DNA]</scope>
    <source>
        <strain evidence="1 2">S00179</strain>
    </source>
</reference>
<dbReference type="RefSeq" id="WP_184592734.1">
    <property type="nucleotide sequence ID" value="NZ_JACHLI010000018.1"/>
</dbReference>
<comment type="caution">
    <text evidence="1">The sequence shown here is derived from an EMBL/GenBank/DDBJ whole genome shotgun (WGS) entry which is preliminary data.</text>
</comment>
<dbReference type="Proteomes" id="UP000566995">
    <property type="component" value="Unassembled WGS sequence"/>
</dbReference>
<protein>
    <submittedName>
        <fullName evidence="1">Uncharacterized protein</fullName>
    </submittedName>
</protein>
<name>A0A7W7KN51_PSENT</name>
<evidence type="ECO:0000313" key="2">
    <source>
        <dbReference type="Proteomes" id="UP000566995"/>
    </source>
</evidence>
<organism evidence="1 2">
    <name type="scientific">Pseudomonas nitroreducens</name>
    <dbReference type="NCBI Taxonomy" id="46680"/>
    <lineage>
        <taxon>Bacteria</taxon>
        <taxon>Pseudomonadati</taxon>
        <taxon>Pseudomonadota</taxon>
        <taxon>Gammaproteobacteria</taxon>
        <taxon>Pseudomonadales</taxon>
        <taxon>Pseudomonadaceae</taxon>
        <taxon>Pseudomonas</taxon>
    </lineage>
</organism>
<evidence type="ECO:0000313" key="1">
    <source>
        <dbReference type="EMBL" id="MBB4865348.1"/>
    </source>
</evidence>
<dbReference type="EMBL" id="JACHLI010000018">
    <property type="protein sequence ID" value="MBB4865348.1"/>
    <property type="molecule type" value="Genomic_DNA"/>
</dbReference>
<gene>
    <name evidence="1" type="ORF">HNP46_004229</name>
</gene>
<sequence>MSKEEKNLLELISTLAAALLGLAEQKGALDQQIAEARRARTEAINQRVALLLPDLSKATQVQLATEEPAFAAQAVVLQAFRESRPLFGIFRRKGQETALALIQTRFKQYLETTQLVAAHNQVLTECVKQRNSVAHTESQLSSLMADLKVAYKKGGNVTDRAARGIRLLKERMDQQPAPVTSKCKVAVGGHPHTEYAPYNQPLFGDMFWIYQGYNLQSMLFDQPIIEAPAPQERVYEAANSVVSADWNQQQECQPAESLRWDDNDPIRQRDDTTCAIATDDSLGRFS</sequence>
<dbReference type="AlphaFoldDB" id="A0A7W7KN51"/>
<accession>A0A7W7KN51</accession>